<dbReference type="RefSeq" id="WP_013918464.1">
    <property type="nucleotide sequence ID" value="NC_015690.1"/>
</dbReference>
<reference evidence="5 6" key="2">
    <citation type="journal article" date="2013" name="Genome Announc.">
        <title>Genome Sequence of Growth-Improving Paenibacillus mucilaginosus Strain KNP414.</title>
        <authorList>
            <person name="Lu J.J."/>
            <person name="Wang J.F."/>
            <person name="Hu X.F."/>
        </authorList>
    </citation>
    <scope>NUCLEOTIDE SEQUENCE [LARGE SCALE GENOMIC DNA]</scope>
    <source>
        <strain evidence="5 6">KNP414</strain>
    </source>
</reference>
<dbReference type="GO" id="GO:0003700">
    <property type="term" value="F:DNA-binding transcription factor activity"/>
    <property type="evidence" value="ECO:0007669"/>
    <property type="project" value="TreeGrafter"/>
</dbReference>
<dbReference type="KEGG" id="pms:KNP414_04781"/>
<dbReference type="Proteomes" id="UP000006620">
    <property type="component" value="Chromosome"/>
</dbReference>
<dbReference type="Gene3D" id="3.40.50.2300">
    <property type="match status" value="2"/>
</dbReference>
<protein>
    <submittedName>
        <fullName evidence="5">Transcriptional regulator, LacI family</fullName>
    </submittedName>
</protein>
<dbReference type="PANTHER" id="PTHR30146:SF150">
    <property type="entry name" value="ARABINOSE METABOLISM TRANSCRIPTIONAL REPRESSOR"/>
    <property type="match status" value="1"/>
</dbReference>
<evidence type="ECO:0000259" key="4">
    <source>
        <dbReference type="PROSITE" id="PS50932"/>
    </source>
</evidence>
<dbReference type="PROSITE" id="PS00356">
    <property type="entry name" value="HTH_LACI_1"/>
    <property type="match status" value="1"/>
</dbReference>
<dbReference type="SUPFAM" id="SSF47413">
    <property type="entry name" value="lambda repressor-like DNA-binding domains"/>
    <property type="match status" value="1"/>
</dbReference>
<dbReference type="PROSITE" id="PS50932">
    <property type="entry name" value="HTH_LACI_2"/>
    <property type="match status" value="1"/>
</dbReference>
<dbReference type="PATRIC" id="fig|1036673.3.peg.4406"/>
<dbReference type="Pfam" id="PF13377">
    <property type="entry name" value="Peripla_BP_3"/>
    <property type="match status" value="1"/>
</dbReference>
<dbReference type="AlphaFoldDB" id="F8FHW9"/>
<keyword evidence="1" id="KW-0805">Transcription regulation</keyword>
<gene>
    <name evidence="5" type="ordered locus">KNP414_04781</name>
</gene>
<dbReference type="GO" id="GO:0000976">
    <property type="term" value="F:transcription cis-regulatory region binding"/>
    <property type="evidence" value="ECO:0007669"/>
    <property type="project" value="TreeGrafter"/>
</dbReference>
<dbReference type="Gene3D" id="1.10.260.40">
    <property type="entry name" value="lambda repressor-like DNA-binding domains"/>
    <property type="match status" value="1"/>
</dbReference>
<dbReference type="SUPFAM" id="SSF53822">
    <property type="entry name" value="Periplasmic binding protein-like I"/>
    <property type="match status" value="1"/>
</dbReference>
<organism evidence="5 6">
    <name type="scientific">Paenibacillus mucilaginosus (strain KNP414)</name>
    <dbReference type="NCBI Taxonomy" id="1036673"/>
    <lineage>
        <taxon>Bacteria</taxon>
        <taxon>Bacillati</taxon>
        <taxon>Bacillota</taxon>
        <taxon>Bacilli</taxon>
        <taxon>Bacillales</taxon>
        <taxon>Paenibacillaceae</taxon>
        <taxon>Paenibacillus</taxon>
    </lineage>
</organism>
<dbReference type="InterPro" id="IPR028082">
    <property type="entry name" value="Peripla_BP_I"/>
</dbReference>
<dbReference type="EMBL" id="CP002869">
    <property type="protein sequence ID" value="AEI43311.1"/>
    <property type="molecule type" value="Genomic_DNA"/>
</dbReference>
<dbReference type="PANTHER" id="PTHR30146">
    <property type="entry name" value="LACI-RELATED TRANSCRIPTIONAL REPRESSOR"/>
    <property type="match status" value="1"/>
</dbReference>
<dbReference type="InterPro" id="IPR000843">
    <property type="entry name" value="HTH_LacI"/>
</dbReference>
<keyword evidence="2" id="KW-0238">DNA-binding</keyword>
<evidence type="ECO:0000256" key="2">
    <source>
        <dbReference type="ARBA" id="ARBA00023125"/>
    </source>
</evidence>
<keyword evidence="3" id="KW-0804">Transcription</keyword>
<evidence type="ECO:0000256" key="1">
    <source>
        <dbReference type="ARBA" id="ARBA00023015"/>
    </source>
</evidence>
<dbReference type="InterPro" id="IPR010982">
    <property type="entry name" value="Lambda_DNA-bd_dom_sf"/>
</dbReference>
<evidence type="ECO:0000313" key="6">
    <source>
        <dbReference type="Proteomes" id="UP000006620"/>
    </source>
</evidence>
<dbReference type="InterPro" id="IPR046335">
    <property type="entry name" value="LacI/GalR-like_sensor"/>
</dbReference>
<name>F8FHW9_PAEMK</name>
<dbReference type="SMART" id="SM00354">
    <property type="entry name" value="HTH_LACI"/>
    <property type="match status" value="1"/>
</dbReference>
<reference evidence="6" key="1">
    <citation type="submission" date="2011-06" db="EMBL/GenBank/DDBJ databases">
        <title>Complete genome sequence of Paenibacillus mucilaginosus KNP414.</title>
        <authorList>
            <person name="Wang J."/>
            <person name="Hu S."/>
            <person name="Hu X."/>
            <person name="Zhang B."/>
            <person name="Dong D."/>
            <person name="Zhang S."/>
            <person name="Zhao K."/>
            <person name="Wu D."/>
        </authorList>
    </citation>
    <scope>NUCLEOTIDE SEQUENCE [LARGE SCALE GENOMIC DNA]</scope>
    <source>
        <strain evidence="6">KNP414</strain>
    </source>
</reference>
<accession>F8FHW9</accession>
<dbReference type="Pfam" id="PF00356">
    <property type="entry name" value="LacI"/>
    <property type="match status" value="1"/>
</dbReference>
<dbReference type="CDD" id="cd01392">
    <property type="entry name" value="HTH_LacI"/>
    <property type="match status" value="1"/>
</dbReference>
<sequence>MGIGTVKMEDIARLAGVSKAAVSLALSGKPGISEGTRERILQLASEHGYAHKSKAAVSAQGPRTLTFLAAANAGIVLEDYYQQPFFRELIHFIEERCRARGYSLIYSSMEPEPSAGELRALAEEKRSEGVILLGTNLNRSQVAFIAGELPLPLVVLDTCFDTLPLPFVEINNVMGAYQAGSHLCAAGHRTVGYIESNVRIHNFDERRRGFELALLERGMELAGDGIFSVAPTILSSQESLKSQLAAYLDAGNSLPEAFFCECDYIAISAIKTLNELGYRVPEDVSVVGFDNISEARIVSPELTTVHVEKERMAHLAVELLIESIESAPGAKAKIKVDTRLVERHSSRSPVRS</sequence>
<dbReference type="HOGENOM" id="CLU_037628_6_2_9"/>
<evidence type="ECO:0000256" key="3">
    <source>
        <dbReference type="ARBA" id="ARBA00023163"/>
    </source>
</evidence>
<feature type="domain" description="HTH lacI-type" evidence="4">
    <location>
        <begin position="6"/>
        <end position="61"/>
    </location>
</feature>
<proteinExistence type="predicted"/>
<evidence type="ECO:0000313" key="5">
    <source>
        <dbReference type="EMBL" id="AEI43311.1"/>
    </source>
</evidence>